<keyword evidence="2" id="KW-0238">DNA-binding</keyword>
<dbReference type="AlphaFoldDB" id="A0A1I7EPN8"/>
<dbReference type="GO" id="GO:0005829">
    <property type="term" value="C:cytosol"/>
    <property type="evidence" value="ECO:0007669"/>
    <property type="project" value="TreeGrafter"/>
</dbReference>
<dbReference type="InterPro" id="IPR018062">
    <property type="entry name" value="HTH_AraC-typ_CS"/>
</dbReference>
<dbReference type="Pfam" id="PF12833">
    <property type="entry name" value="HTH_18"/>
    <property type="match status" value="1"/>
</dbReference>
<sequence>MDIRIKGTQESSAPERRRLTPSKTSLVQRPGLYSFALPSIHSKQVARSFLFFDVTLMVVLRGRLQVDDVASVGDAGFPKELVCVAEGVCADVLKEPAETEGAFRSIFLAISSDVLIDFFRMYPDFAGGGVPLRTCRKHPLDKALLETFRHCIRGLSQGNSSSEAELRHRLMGLLLGLATRGIVFQRPDGERCAERVRLVVQSDIASRWTAKSVGERLAMSEATLRRKLAAEGLQFKSLLSEVRMHHAMALVQTTQWSIQRISEACGYDSTARFSARFRSRFGRAPSTMR</sequence>
<feature type="region of interest" description="Disordered" evidence="4">
    <location>
        <begin position="1"/>
        <end position="21"/>
    </location>
</feature>
<protein>
    <submittedName>
        <fullName evidence="6">Transcriptional regulator, AraC family</fullName>
    </submittedName>
</protein>
<dbReference type="SMART" id="SM00342">
    <property type="entry name" value="HTH_ARAC"/>
    <property type="match status" value="1"/>
</dbReference>
<proteinExistence type="predicted"/>
<evidence type="ECO:0000256" key="3">
    <source>
        <dbReference type="ARBA" id="ARBA00023163"/>
    </source>
</evidence>
<dbReference type="EMBL" id="FPBH01000043">
    <property type="protein sequence ID" value="SFU25900.1"/>
    <property type="molecule type" value="Genomic_DNA"/>
</dbReference>
<evidence type="ECO:0000256" key="1">
    <source>
        <dbReference type="ARBA" id="ARBA00023015"/>
    </source>
</evidence>
<feature type="compositionally biased region" description="Basic and acidic residues" evidence="4">
    <location>
        <begin position="1"/>
        <end position="18"/>
    </location>
</feature>
<reference evidence="6 7" key="1">
    <citation type="submission" date="2016-10" db="EMBL/GenBank/DDBJ databases">
        <authorList>
            <person name="de Groot N.N."/>
        </authorList>
    </citation>
    <scope>NUCLEOTIDE SEQUENCE [LARGE SCALE GENOMIC DNA]</scope>
    <source>
        <strain evidence="6 7">LMG 27731</strain>
    </source>
</reference>
<dbReference type="InterPro" id="IPR018060">
    <property type="entry name" value="HTH_AraC"/>
</dbReference>
<gene>
    <name evidence="6" type="ORF">SAMN05192563_104335</name>
</gene>
<dbReference type="InterPro" id="IPR009057">
    <property type="entry name" value="Homeodomain-like_sf"/>
</dbReference>
<evidence type="ECO:0000313" key="7">
    <source>
        <dbReference type="Proteomes" id="UP000198844"/>
    </source>
</evidence>
<dbReference type="GO" id="GO:0000976">
    <property type="term" value="F:transcription cis-regulatory region binding"/>
    <property type="evidence" value="ECO:0007669"/>
    <property type="project" value="TreeGrafter"/>
</dbReference>
<evidence type="ECO:0000256" key="2">
    <source>
        <dbReference type="ARBA" id="ARBA00023125"/>
    </source>
</evidence>
<dbReference type="PROSITE" id="PS01124">
    <property type="entry name" value="HTH_ARAC_FAMILY_2"/>
    <property type="match status" value="1"/>
</dbReference>
<keyword evidence="3" id="KW-0804">Transcription</keyword>
<dbReference type="Gene3D" id="1.10.10.60">
    <property type="entry name" value="Homeodomain-like"/>
    <property type="match status" value="1"/>
</dbReference>
<accession>A0A1I7EPN8</accession>
<dbReference type="SUPFAM" id="SSF46689">
    <property type="entry name" value="Homeodomain-like"/>
    <property type="match status" value="1"/>
</dbReference>
<dbReference type="PROSITE" id="PS00041">
    <property type="entry name" value="HTH_ARAC_FAMILY_1"/>
    <property type="match status" value="1"/>
</dbReference>
<evidence type="ECO:0000313" key="6">
    <source>
        <dbReference type="EMBL" id="SFU25900.1"/>
    </source>
</evidence>
<dbReference type="OrthoDB" id="8584243at2"/>
<feature type="domain" description="HTH araC/xylS-type" evidence="5">
    <location>
        <begin position="194"/>
        <end position="289"/>
    </location>
</feature>
<name>A0A1I7EPN8_9BURK</name>
<keyword evidence="1" id="KW-0805">Transcription regulation</keyword>
<dbReference type="Proteomes" id="UP000198844">
    <property type="component" value="Unassembled WGS sequence"/>
</dbReference>
<organism evidence="6 7">
    <name type="scientific">Paraburkholderia aspalathi</name>
    <dbReference type="NCBI Taxonomy" id="1324617"/>
    <lineage>
        <taxon>Bacteria</taxon>
        <taxon>Pseudomonadati</taxon>
        <taxon>Pseudomonadota</taxon>
        <taxon>Betaproteobacteria</taxon>
        <taxon>Burkholderiales</taxon>
        <taxon>Burkholderiaceae</taxon>
        <taxon>Paraburkholderia</taxon>
    </lineage>
</organism>
<evidence type="ECO:0000259" key="5">
    <source>
        <dbReference type="PROSITE" id="PS01124"/>
    </source>
</evidence>
<dbReference type="RefSeq" id="WP_093646049.1">
    <property type="nucleotide sequence ID" value="NZ_FPBH01000043.1"/>
</dbReference>
<dbReference type="GO" id="GO:0003700">
    <property type="term" value="F:DNA-binding transcription factor activity"/>
    <property type="evidence" value="ECO:0007669"/>
    <property type="project" value="InterPro"/>
</dbReference>
<evidence type="ECO:0000256" key="4">
    <source>
        <dbReference type="SAM" id="MobiDB-lite"/>
    </source>
</evidence>
<dbReference type="PANTHER" id="PTHR47894">
    <property type="entry name" value="HTH-TYPE TRANSCRIPTIONAL REGULATOR GADX"/>
    <property type="match status" value="1"/>
</dbReference>
<dbReference type="PANTHER" id="PTHR47894:SF4">
    <property type="entry name" value="HTH-TYPE TRANSCRIPTIONAL REGULATOR GADX"/>
    <property type="match status" value="1"/>
</dbReference>